<name>A0AAD8Y438_9STRA</name>
<evidence type="ECO:0000313" key="2">
    <source>
        <dbReference type="Proteomes" id="UP001224775"/>
    </source>
</evidence>
<organism evidence="1 2">
    <name type="scientific">Skeletonema marinoi</name>
    <dbReference type="NCBI Taxonomy" id="267567"/>
    <lineage>
        <taxon>Eukaryota</taxon>
        <taxon>Sar</taxon>
        <taxon>Stramenopiles</taxon>
        <taxon>Ochrophyta</taxon>
        <taxon>Bacillariophyta</taxon>
        <taxon>Coscinodiscophyceae</taxon>
        <taxon>Thalassiosirophycidae</taxon>
        <taxon>Thalassiosirales</taxon>
        <taxon>Skeletonemataceae</taxon>
        <taxon>Skeletonema</taxon>
        <taxon>Skeletonema marinoi-dohrnii complex</taxon>
    </lineage>
</organism>
<accession>A0AAD8Y438</accession>
<protein>
    <submittedName>
        <fullName evidence="1">Uncharacterized protein</fullName>
    </submittedName>
</protein>
<evidence type="ECO:0000313" key="1">
    <source>
        <dbReference type="EMBL" id="KAK1739208.1"/>
    </source>
</evidence>
<comment type="caution">
    <text evidence="1">The sequence shown here is derived from an EMBL/GenBank/DDBJ whole genome shotgun (WGS) entry which is preliminary data.</text>
</comment>
<dbReference type="AlphaFoldDB" id="A0AAD8Y438"/>
<gene>
    <name evidence="1" type="ORF">QTG54_009751</name>
</gene>
<reference evidence="1" key="1">
    <citation type="submission" date="2023-06" db="EMBL/GenBank/DDBJ databases">
        <title>Survivors Of The Sea: Transcriptome response of Skeletonema marinoi to long-term dormancy.</title>
        <authorList>
            <person name="Pinder M.I.M."/>
            <person name="Kourtchenko O."/>
            <person name="Robertson E.K."/>
            <person name="Larsson T."/>
            <person name="Maumus F."/>
            <person name="Osuna-Cruz C.M."/>
            <person name="Vancaester E."/>
            <person name="Stenow R."/>
            <person name="Vandepoele K."/>
            <person name="Ploug H."/>
            <person name="Bruchert V."/>
            <person name="Godhe A."/>
            <person name="Topel M."/>
        </authorList>
    </citation>
    <scope>NUCLEOTIDE SEQUENCE</scope>
    <source>
        <strain evidence="1">R05AC</strain>
    </source>
</reference>
<proteinExistence type="predicted"/>
<sequence length="377" mass="43074">MPIHDSEGIFKVPQPLFLYWDAVATAREEYRTETALFSGETREYSSDDIAKLIRRWMKQIGLGINRAHVIGSHGHDQKVAAVITPTYFSYNVTKWEETGFHNDEGHPFCIAKEMAVGKFPLFLEGVARVMKTMDKKQAAVLYEHVKQSGLRDNELKMYTLSSTLAGQSYDMGRMMGFSSGWLENQSVWMDQSYKYYLELIKKGMFDQFFEEMRSGMLPFIDGQKYGRSVMECSSFIVSSAFEDPNFFGRGVLARLSGSAAEFLSIWKLMFIGDTLFQLNEGGKLEMQLVPSLPAWLFRENEFAQSRADKKYVIRFKLFTSINVAYFTATPKDLFGVKPLRYTIGLRDGSIMSVDTISSTLAANIRKVVLIDYIHAYF</sequence>
<dbReference type="EMBL" id="JATAAI010000018">
    <property type="protein sequence ID" value="KAK1739208.1"/>
    <property type="molecule type" value="Genomic_DNA"/>
</dbReference>
<keyword evidence="2" id="KW-1185">Reference proteome</keyword>
<dbReference type="Proteomes" id="UP001224775">
    <property type="component" value="Unassembled WGS sequence"/>
</dbReference>